<reference evidence="1" key="2">
    <citation type="submission" date="2025-08" db="UniProtKB">
        <authorList>
            <consortium name="Ensembl"/>
        </authorList>
    </citation>
    <scope>IDENTIFICATION</scope>
</reference>
<dbReference type="GeneTree" id="ENSGT00940000165202"/>
<accession>A0AAR2JRD4</accession>
<dbReference type="PANTHER" id="PTHR37162:SF10">
    <property type="entry name" value="DUF4371 DOMAIN-CONTAINING PROTEIN"/>
    <property type="match status" value="1"/>
</dbReference>
<sequence length="453" mass="52330">MTRRPLFPGHVLLLRPISKTEFETEFQNRPGFCSTASNIIHVDCIVIRIATPFQVSLYRKLATPFSSNLSNESADTIAQYIKDTLQKKGIFSKCIALTGDNCNTMFGGIRRNEEGKNVFAHLKKSLQNTALIGVGCPAHILNNCVHHGADTLDLDIEQIIFKIYHHFNIYTVRTENLKEYCEFADVNYRALLSHSKTRWLSLFPGIERLLQMYPALKAFFLRFFEDEFSEIYLWQMHSLISVFQSNIQEMEREDNSVVEVKRILNKVQSLLHERKMNNFMPLKVKSMLAQKQKDGYGQRCDNFSAQVQGLYSSCLDYLQKWMATMEEFSIFMWVDLSEITDWNDVEACIKNLAEKGVEVDDAKCFDQVTNLKKFIEKNGAEFSDLQAHQRWTKFFERSKSVDFHSELPKMVQFFLNTCPQCKCGSYKSTSHFGVLMSLYTALDVMTPVSVNSH</sequence>
<reference evidence="1 2" key="1">
    <citation type="submission" date="2020-10" db="EMBL/GenBank/DDBJ databases">
        <title>Pygocentrus nattereri (red-bellied piranha) genome, fPygNat1, primary haplotype.</title>
        <authorList>
            <person name="Myers G."/>
            <person name="Meyer A."/>
            <person name="Karagic N."/>
            <person name="Pippel M."/>
            <person name="Winkler S."/>
            <person name="Tracey A."/>
            <person name="Wood J."/>
            <person name="Formenti G."/>
            <person name="Howe K."/>
            <person name="Fedrigo O."/>
            <person name="Jarvis E.D."/>
        </authorList>
    </citation>
    <scope>NUCLEOTIDE SEQUENCE [LARGE SCALE GENOMIC DNA]</scope>
</reference>
<reference evidence="1" key="3">
    <citation type="submission" date="2025-09" db="UniProtKB">
        <authorList>
            <consortium name="Ensembl"/>
        </authorList>
    </citation>
    <scope>IDENTIFICATION</scope>
</reference>
<protein>
    <recommendedName>
        <fullName evidence="3">DUF4371 domain-containing protein</fullName>
    </recommendedName>
</protein>
<evidence type="ECO:0000313" key="1">
    <source>
        <dbReference type="Ensembl" id="ENSPNAP00000054575.1"/>
    </source>
</evidence>
<organism evidence="1 2">
    <name type="scientific">Pygocentrus nattereri</name>
    <name type="common">Red-bellied piranha</name>
    <dbReference type="NCBI Taxonomy" id="42514"/>
    <lineage>
        <taxon>Eukaryota</taxon>
        <taxon>Metazoa</taxon>
        <taxon>Chordata</taxon>
        <taxon>Craniata</taxon>
        <taxon>Vertebrata</taxon>
        <taxon>Euteleostomi</taxon>
        <taxon>Actinopterygii</taxon>
        <taxon>Neopterygii</taxon>
        <taxon>Teleostei</taxon>
        <taxon>Ostariophysi</taxon>
        <taxon>Characiformes</taxon>
        <taxon>Characoidei</taxon>
        <taxon>Pygocentrus</taxon>
    </lineage>
</organism>
<dbReference type="Proteomes" id="UP001501920">
    <property type="component" value="Chromosome 1"/>
</dbReference>
<keyword evidence="2" id="KW-1185">Reference proteome</keyword>
<name>A0AAR2JRD4_PYGNA</name>
<dbReference type="PANTHER" id="PTHR37162">
    <property type="entry name" value="HAT FAMILY DIMERISATION DOMAINCONTAINING PROTEIN-RELATED"/>
    <property type="match status" value="1"/>
</dbReference>
<evidence type="ECO:0000313" key="2">
    <source>
        <dbReference type="Proteomes" id="UP001501920"/>
    </source>
</evidence>
<proteinExistence type="predicted"/>
<dbReference type="InterPro" id="IPR012337">
    <property type="entry name" value="RNaseH-like_sf"/>
</dbReference>
<dbReference type="Ensembl" id="ENSPNAT00000054230.1">
    <property type="protein sequence ID" value="ENSPNAP00000054575.1"/>
    <property type="gene ID" value="ENSPNAG00000030280.1"/>
</dbReference>
<dbReference type="AlphaFoldDB" id="A0AAR2JRD4"/>
<evidence type="ECO:0008006" key="3">
    <source>
        <dbReference type="Google" id="ProtNLM"/>
    </source>
</evidence>
<dbReference type="SUPFAM" id="SSF53098">
    <property type="entry name" value="Ribonuclease H-like"/>
    <property type="match status" value="1"/>
</dbReference>